<evidence type="ECO:0000313" key="2">
    <source>
        <dbReference type="Proteomes" id="UP000317332"/>
    </source>
</evidence>
<accession>A0A506PL39</accession>
<comment type="caution">
    <text evidence="1">The sequence shown here is derived from an EMBL/GenBank/DDBJ whole genome shotgun (WGS) entry which is preliminary data.</text>
</comment>
<protein>
    <submittedName>
        <fullName evidence="1">Uncharacterized protein</fullName>
    </submittedName>
</protein>
<sequence>MFPSQAQTLQLKIKTTDSSKIKTVDSIGYKKWHQDFNSANLEVISFITKLERLGYIENKLHSFLKTNDSLFTAEISLNNQYKTVRIFKDPNISFKFLKTDIKNNTSDFVDIDIQNLETVLQGINKELSSKGDPFTVVQLTNLERLNNEIIKGNLKIEENVKRNIDSIIIKGYEKFPKGFLKHQIKLTNSTPFNLDNIKKQTANFQNINFVNQVREPEVLFTQDSTLLYLYLEKEQVNTFDGFLGFGTNEDSNKIQFDGYLNLNLINNLNYGESLRIFYKSDENEQRTFDVNVNMPFLFKTPIGVTANLNIFRRDSTFQNAEQSFKVDYQINLKNRVSLGISGLNSTNLSGATNLFIQDFKSTFYLAQFNHITPQFYDLLFPVNFYFDLSAGFGNRISGDTSINQTLVKINTYKIFNLNNRNSVYVRIDGASLFSDNFFENELFRFGGINSIRGFEENTLLANLYGVINTEYRYKLSSNLFVHTVFDAAYSENKITEINNKLFGFGFGFGLLTNTGLFRFNYSSAKTEDQPFRLSDSKVHISLTTSF</sequence>
<dbReference type="AlphaFoldDB" id="A0A506PL39"/>
<reference evidence="1 2" key="1">
    <citation type="submission" date="2019-06" db="EMBL/GenBank/DDBJ databases">
        <title>Flavobacteriaceae Paucihalobacterium erythroidium CWB-1, complete genome.</title>
        <authorList>
            <person name="Wu S."/>
        </authorList>
    </citation>
    <scope>NUCLEOTIDE SEQUENCE [LARGE SCALE GENOMIC DNA]</scope>
    <source>
        <strain evidence="1 2">CWB-1</strain>
    </source>
</reference>
<dbReference type="Proteomes" id="UP000317332">
    <property type="component" value="Unassembled WGS sequence"/>
</dbReference>
<proteinExistence type="predicted"/>
<gene>
    <name evidence="1" type="ORF">FJ651_08475</name>
</gene>
<keyword evidence="2" id="KW-1185">Reference proteome</keyword>
<dbReference type="Gene3D" id="2.40.160.50">
    <property type="entry name" value="membrane protein fhac: a member of the omp85/tpsb transporter family"/>
    <property type="match status" value="1"/>
</dbReference>
<organism evidence="1 2">
    <name type="scientific">Paucihalobacter ruber</name>
    <dbReference type="NCBI Taxonomy" id="2567861"/>
    <lineage>
        <taxon>Bacteria</taxon>
        <taxon>Pseudomonadati</taxon>
        <taxon>Bacteroidota</taxon>
        <taxon>Flavobacteriia</taxon>
        <taxon>Flavobacteriales</taxon>
        <taxon>Flavobacteriaceae</taxon>
        <taxon>Paucihalobacter</taxon>
    </lineage>
</organism>
<name>A0A506PL39_9FLAO</name>
<dbReference type="EMBL" id="VHIQ01000003">
    <property type="protein sequence ID" value="TPV34248.1"/>
    <property type="molecule type" value="Genomic_DNA"/>
</dbReference>
<evidence type="ECO:0000313" key="1">
    <source>
        <dbReference type="EMBL" id="TPV34248.1"/>
    </source>
</evidence>
<dbReference type="OrthoDB" id="9811416at2"/>